<keyword evidence="2" id="KW-1185">Reference proteome</keyword>
<proteinExistence type="predicted"/>
<dbReference type="OrthoDB" id="224775at2"/>
<dbReference type="STRING" id="146536.AQI70_10480"/>
<comment type="caution">
    <text evidence="1">The sequence shown here is derived from an EMBL/GenBank/DDBJ whole genome shotgun (WGS) entry which is preliminary data.</text>
</comment>
<keyword evidence="1" id="KW-0808">Transferase</keyword>
<dbReference type="RefSeq" id="WP_062148246.1">
    <property type="nucleotide sequence ID" value="NZ_KQ947986.1"/>
</dbReference>
<dbReference type="EMBL" id="LMWJ01000006">
    <property type="protein sequence ID" value="KUM79303.1"/>
    <property type="molecule type" value="Genomic_DNA"/>
</dbReference>
<accession>A0A117PGU8</accession>
<organism evidence="1 2">
    <name type="scientific">Streptomyces curacoi</name>
    <dbReference type="NCBI Taxonomy" id="146536"/>
    <lineage>
        <taxon>Bacteria</taxon>
        <taxon>Bacillati</taxon>
        <taxon>Actinomycetota</taxon>
        <taxon>Actinomycetes</taxon>
        <taxon>Kitasatosporales</taxon>
        <taxon>Streptomycetaceae</taxon>
        <taxon>Streptomyces</taxon>
    </lineage>
</organism>
<dbReference type="AlphaFoldDB" id="A0A117PGU8"/>
<reference evidence="1 2" key="1">
    <citation type="submission" date="2015-10" db="EMBL/GenBank/DDBJ databases">
        <title>Draft genome sequence of Streptomyces curacoi DSM 40107, type strain for the species Streptomyces curacoi.</title>
        <authorList>
            <person name="Ruckert C."/>
            <person name="Winkler A."/>
            <person name="Kalinowski J."/>
            <person name="Kampfer P."/>
            <person name="Glaeser S."/>
        </authorList>
    </citation>
    <scope>NUCLEOTIDE SEQUENCE [LARGE SCALE GENOMIC DNA]</scope>
    <source>
        <strain evidence="1 2">DSM 40107</strain>
    </source>
</reference>
<evidence type="ECO:0000313" key="2">
    <source>
        <dbReference type="Proteomes" id="UP000054024"/>
    </source>
</evidence>
<dbReference type="Gene3D" id="3.40.50.150">
    <property type="entry name" value="Vaccinia Virus protein VP39"/>
    <property type="match status" value="1"/>
</dbReference>
<dbReference type="InterPro" id="IPR024019">
    <property type="entry name" value="CHP04096"/>
</dbReference>
<dbReference type="NCBIfam" id="TIGR04096">
    <property type="entry name" value="dnd_rel_methyl"/>
    <property type="match status" value="1"/>
</dbReference>
<gene>
    <name evidence="1" type="ORF">AQI70_10480</name>
</gene>
<dbReference type="Proteomes" id="UP000054024">
    <property type="component" value="Unassembled WGS sequence"/>
</dbReference>
<dbReference type="GO" id="GO:0008168">
    <property type="term" value="F:methyltransferase activity"/>
    <property type="evidence" value="ECO:0007669"/>
    <property type="project" value="UniProtKB-KW"/>
</dbReference>
<sequence>MERVWGSERRRTAIGRAVLSLPARQALADRQLLSGRTVLDYGCGRGDDVRALQRLECQVAGWDPFYCPEPQPRASDVVLLTYVLNVIEDPAERRRTLVRAWELASTLLVVSARLTWERSKVRGEEFGDGLLTTRQTFQHLYGAGELREYVQQATGVRVVSAAPGVVYAFKDDRARLDYLAHRVVPDTQWLASQDTATAVSALVDFCERRGRLPLIEEMPPEVAQMLAHLKPVELTRLVRDGADTGRMTEGARRSTLNALLYLAVQLFHGRGPFAGLPVALQQDVRSFFRSYKEACQRADRLLLKLRDDAYVRGAMHASAAGKLTPTALYVHRRALERIPTVLRLYEHCASIAAGRPAKWTVAKLKHRGRAVSWLDYPDFDTDPHPRLASSYLVDLHTLEASHLSYAGSSNRPLLHRKHEFLAADDADAARYRRLTEAEVRAGLYEHPHLIGTEVGWEAELARCGRQLRGHRLVRRPGGPE</sequence>
<name>A0A117PGU8_9ACTN</name>
<dbReference type="Pfam" id="PF13489">
    <property type="entry name" value="Methyltransf_23"/>
    <property type="match status" value="1"/>
</dbReference>
<evidence type="ECO:0000313" key="1">
    <source>
        <dbReference type="EMBL" id="KUM79303.1"/>
    </source>
</evidence>
<dbReference type="GO" id="GO:0032259">
    <property type="term" value="P:methylation"/>
    <property type="evidence" value="ECO:0007669"/>
    <property type="project" value="UniProtKB-KW"/>
</dbReference>
<dbReference type="InterPro" id="IPR029063">
    <property type="entry name" value="SAM-dependent_MTases_sf"/>
</dbReference>
<keyword evidence="1" id="KW-0489">Methyltransferase</keyword>
<dbReference type="SUPFAM" id="SSF53335">
    <property type="entry name" value="S-adenosyl-L-methionine-dependent methyltransferases"/>
    <property type="match status" value="1"/>
</dbReference>
<protein>
    <submittedName>
        <fullName evidence="1">Ribosomal methyltransferase</fullName>
    </submittedName>
</protein>